<dbReference type="FunFam" id="1.25.40.10:FF:000344">
    <property type="entry name" value="Pentatricopeptide repeat-containing protein"/>
    <property type="match status" value="1"/>
</dbReference>
<feature type="repeat" description="PPR" evidence="3">
    <location>
        <begin position="211"/>
        <end position="245"/>
    </location>
</feature>
<dbReference type="InterPro" id="IPR046849">
    <property type="entry name" value="E2_motif"/>
</dbReference>
<dbReference type="GO" id="GO:0009451">
    <property type="term" value="P:RNA modification"/>
    <property type="evidence" value="ECO:0007669"/>
    <property type="project" value="InterPro"/>
</dbReference>
<proteinExistence type="inferred from homology"/>
<dbReference type="GO" id="GO:0003723">
    <property type="term" value="F:RNA binding"/>
    <property type="evidence" value="ECO:0007669"/>
    <property type="project" value="InterPro"/>
</dbReference>
<keyword evidence="5" id="KW-1185">Reference proteome</keyword>
<feature type="repeat" description="PPR" evidence="3">
    <location>
        <begin position="176"/>
        <end position="210"/>
    </location>
</feature>
<dbReference type="KEGG" id="pda:103721154"/>
<dbReference type="AlphaFoldDB" id="A0A8B8JBX4"/>
<feature type="repeat" description="PPR" evidence="3">
    <location>
        <begin position="312"/>
        <end position="346"/>
    </location>
</feature>
<evidence type="ECO:0000313" key="5">
    <source>
        <dbReference type="Proteomes" id="UP000228380"/>
    </source>
</evidence>
<dbReference type="Pfam" id="PF20430">
    <property type="entry name" value="Eplus_motif"/>
    <property type="match status" value="1"/>
</dbReference>
<evidence type="ECO:0000256" key="3">
    <source>
        <dbReference type="PROSITE-ProRule" id="PRU00708"/>
    </source>
</evidence>
<gene>
    <name evidence="6" type="primary">LOC103721154</name>
</gene>
<accession>A0A8B8JBX4</accession>
<sequence>MVSRQFLSIPFGSFLQLLHHPSPSLPQAQQAHAGLLKSGHLPADARLATKLLSLYADHLRFPDASLLLHSIPHPDPFLFSTLISAVTRSRLFSAALSLLPRMLSLGLTPDPFVFPTAFKACAGVPSLPCGRQLHSLSLVTGHSSDPFVQSSLVHMYLKCGSTVDAHRVFDRMAQRSVVSWSALIAGYASRGDVVEAMKLFGLMRCSGVEPNSVTWNGLIAGFSHSGHSHKSATLFQRMHAEGFIPDGPSVSSTLPVVGDIEDVAFGWQIHGYVIKAGLESDSCVVSALIDMYGKCRRTEEMVRVFDVVGRMEVGSCNALVSGLSRNGLVDNALQAFREFRDQGINLNVVSWTSIVACCAQNGKDMEALELFREMQLVGVEPNLVTIPCLLPACANIAALMRGKSAHCFSLRKGFSEDVYVASALVDMYAKCGRIRDARTIFDAMPSRNVVSWNAMMGGYAMHGKAKVVMELFNLMQTSLQKPDFITFTCVLSACSQAGLTEEGERYFYKMHREHGIAARMEHHACMVSLLGRAAKLEEAYDLIRGMPSEPDACIWGALLSSCRVHGNVRLGEIAAEKLFELEPGNAGNYVLLSNIYAAKGMWDGVDKVRDMMKSMGVRKNPGCSWIEIKNKVHMMLAGDKSHPQMNQIADRLEKLSVEMKRLGYLPSTDFVLQDVEEQDKEQILCGHSEKLAIALGLINTSPGMPLRVIKNLRVCGDCHAAIKFISSFERREILVRDTNRFHHFKDGVCSCGDYW</sequence>
<evidence type="ECO:0000256" key="2">
    <source>
        <dbReference type="ARBA" id="ARBA00022737"/>
    </source>
</evidence>
<feature type="repeat" description="PPR" evidence="3">
    <location>
        <begin position="483"/>
        <end position="513"/>
    </location>
</feature>
<dbReference type="Pfam" id="PF13041">
    <property type="entry name" value="PPR_2"/>
    <property type="match status" value="2"/>
</dbReference>
<evidence type="ECO:0000259" key="4">
    <source>
        <dbReference type="Pfam" id="PF14432"/>
    </source>
</evidence>
<dbReference type="Pfam" id="PF13812">
    <property type="entry name" value="PPR_3"/>
    <property type="match status" value="1"/>
</dbReference>
<dbReference type="Pfam" id="PF01535">
    <property type="entry name" value="PPR"/>
    <property type="match status" value="3"/>
</dbReference>
<dbReference type="Pfam" id="PF20431">
    <property type="entry name" value="E_motif"/>
    <property type="match status" value="1"/>
</dbReference>
<dbReference type="InterPro" id="IPR002885">
    <property type="entry name" value="PPR_rpt"/>
</dbReference>
<dbReference type="Pfam" id="PF14432">
    <property type="entry name" value="DYW_deaminase"/>
    <property type="match status" value="1"/>
</dbReference>
<evidence type="ECO:0000256" key="1">
    <source>
        <dbReference type="ARBA" id="ARBA00006643"/>
    </source>
</evidence>
<dbReference type="InterPro" id="IPR046848">
    <property type="entry name" value="E_motif"/>
</dbReference>
<feature type="repeat" description="PPR" evidence="3">
    <location>
        <begin position="417"/>
        <end position="451"/>
    </location>
</feature>
<feature type="repeat" description="PPR" evidence="3">
    <location>
        <begin position="347"/>
        <end position="381"/>
    </location>
</feature>
<dbReference type="FunFam" id="1.25.40.10:FF:000607">
    <property type="entry name" value="Pentatricopeptide repeat-containing protein, mitochondrial"/>
    <property type="match status" value="1"/>
</dbReference>
<dbReference type="PROSITE" id="PS51375">
    <property type="entry name" value="PPR"/>
    <property type="match status" value="7"/>
</dbReference>
<dbReference type="GO" id="GO:0008270">
    <property type="term" value="F:zinc ion binding"/>
    <property type="evidence" value="ECO:0007669"/>
    <property type="project" value="InterPro"/>
</dbReference>
<evidence type="ECO:0000313" key="6">
    <source>
        <dbReference type="RefSeq" id="XP_026665840.2"/>
    </source>
</evidence>
<feature type="domain" description="DYW" evidence="4">
    <location>
        <begin position="663"/>
        <end position="755"/>
    </location>
</feature>
<comment type="similarity">
    <text evidence="1">Belongs to the PPR family. PCMP-H subfamily.</text>
</comment>
<feature type="repeat" description="PPR" evidence="3">
    <location>
        <begin position="75"/>
        <end position="109"/>
    </location>
</feature>
<dbReference type="Proteomes" id="UP000228380">
    <property type="component" value="Chromosome 2"/>
</dbReference>
<reference evidence="6" key="2">
    <citation type="submission" date="2025-08" db="UniProtKB">
        <authorList>
            <consortium name="RefSeq"/>
        </authorList>
    </citation>
    <scope>IDENTIFICATION</scope>
    <source>
        <tissue evidence="6">Young leaves</tissue>
    </source>
</reference>
<dbReference type="GeneID" id="103721154"/>
<dbReference type="PANTHER" id="PTHR47926:SF386">
    <property type="entry name" value="PENTATRICOPEPTIDE REPEAT-CONTAINING PROTEIN"/>
    <property type="match status" value="1"/>
</dbReference>
<dbReference type="OrthoDB" id="428658at2759"/>
<dbReference type="InterPro" id="IPR011990">
    <property type="entry name" value="TPR-like_helical_dom_sf"/>
</dbReference>
<reference evidence="5" key="1">
    <citation type="journal article" date="2019" name="Nat. Commun.">
        <title>Genome-wide association mapping of date palm fruit traits.</title>
        <authorList>
            <person name="Hazzouri K.M."/>
            <person name="Gros-Balthazard M."/>
            <person name="Flowers J.M."/>
            <person name="Copetti D."/>
            <person name="Lemansour A."/>
            <person name="Lebrun M."/>
            <person name="Masmoudi K."/>
            <person name="Ferrand S."/>
            <person name="Dhar M.I."/>
            <person name="Fresquez Z.A."/>
            <person name="Rosas U."/>
            <person name="Zhang J."/>
            <person name="Talag J."/>
            <person name="Lee S."/>
            <person name="Kudrna D."/>
            <person name="Powell R.F."/>
            <person name="Leitch I.J."/>
            <person name="Krueger R.R."/>
            <person name="Wing R.A."/>
            <person name="Amiri K.M.A."/>
            <person name="Purugganan M.D."/>
        </authorList>
    </citation>
    <scope>NUCLEOTIDE SEQUENCE [LARGE SCALE GENOMIC DNA]</scope>
    <source>
        <strain evidence="5">cv. Khalas</strain>
    </source>
</reference>
<organism evidence="5 6">
    <name type="scientific">Phoenix dactylifera</name>
    <name type="common">Date palm</name>
    <dbReference type="NCBI Taxonomy" id="42345"/>
    <lineage>
        <taxon>Eukaryota</taxon>
        <taxon>Viridiplantae</taxon>
        <taxon>Streptophyta</taxon>
        <taxon>Embryophyta</taxon>
        <taxon>Tracheophyta</taxon>
        <taxon>Spermatophyta</taxon>
        <taxon>Magnoliopsida</taxon>
        <taxon>Liliopsida</taxon>
        <taxon>Arecaceae</taxon>
        <taxon>Coryphoideae</taxon>
        <taxon>Phoeniceae</taxon>
        <taxon>Phoenix</taxon>
    </lineage>
</organism>
<dbReference type="NCBIfam" id="TIGR00756">
    <property type="entry name" value="PPR"/>
    <property type="match status" value="7"/>
</dbReference>
<keyword evidence="2" id="KW-0677">Repeat</keyword>
<dbReference type="InterPro" id="IPR046960">
    <property type="entry name" value="PPR_At4g14850-like_plant"/>
</dbReference>
<dbReference type="InterPro" id="IPR032867">
    <property type="entry name" value="DYW_dom"/>
</dbReference>
<dbReference type="RefSeq" id="XP_026665840.2">
    <property type="nucleotide sequence ID" value="XM_026810039.2"/>
</dbReference>
<dbReference type="FunFam" id="1.25.40.10:FF:000515">
    <property type="entry name" value="Pentatricopeptide repeat-containing protein chloroplastic"/>
    <property type="match status" value="1"/>
</dbReference>
<dbReference type="FunFam" id="1.25.40.10:FF:000598">
    <property type="entry name" value="pentatricopeptide repeat-containing protein At1g20230 isoform X2"/>
    <property type="match status" value="1"/>
</dbReference>
<name>A0A8B8JBX4_PHODC</name>
<dbReference type="Gene3D" id="1.25.40.10">
    <property type="entry name" value="Tetratricopeptide repeat domain"/>
    <property type="match status" value="5"/>
</dbReference>
<protein>
    <submittedName>
        <fullName evidence="6">Pentatricopeptide repeat-containing protein At1g20230</fullName>
    </submittedName>
</protein>
<dbReference type="PANTHER" id="PTHR47926">
    <property type="entry name" value="PENTATRICOPEPTIDE REPEAT-CONTAINING PROTEIN"/>
    <property type="match status" value="1"/>
</dbReference>